<name>A0A3A8QBT9_9BACT</name>
<protein>
    <recommendedName>
        <fullName evidence="2">Up-regulated in Daf-2 domain-containing protein</fullName>
    </recommendedName>
</protein>
<feature type="region of interest" description="Disordered" evidence="1">
    <location>
        <begin position="1"/>
        <end position="23"/>
    </location>
</feature>
<dbReference type="Proteomes" id="UP000272888">
    <property type="component" value="Unassembled WGS sequence"/>
</dbReference>
<dbReference type="Pfam" id="PF18457">
    <property type="entry name" value="PUD1_2"/>
    <property type="match status" value="1"/>
</dbReference>
<accession>A0A3A8QBT9</accession>
<evidence type="ECO:0000313" key="4">
    <source>
        <dbReference type="Proteomes" id="UP000272888"/>
    </source>
</evidence>
<evidence type="ECO:0000313" key="3">
    <source>
        <dbReference type="EMBL" id="RKH64480.1"/>
    </source>
</evidence>
<comment type="caution">
    <text evidence="3">The sequence shown here is derived from an EMBL/GenBank/DDBJ whole genome shotgun (WGS) entry which is preliminary data.</text>
</comment>
<keyword evidence="4" id="KW-1185">Reference proteome</keyword>
<evidence type="ECO:0000259" key="2">
    <source>
        <dbReference type="Pfam" id="PF18457"/>
    </source>
</evidence>
<dbReference type="AlphaFoldDB" id="A0A3A8QBT9"/>
<sequence>MAQESTTMCNHNSLGPDGQLKSGYDTRLNPDTTRTAAKGAAPLSTEQTANCVVVNQWGGTITNVQLRHRYSNNPSYQQQGNWPSLAENVTSSSFQAIFWTGATGHDYWWVQFEDDNGKIWSCKQNFYCTLKSSDANTTVYFFLNGSSEEMQIQMISGSCDTSLSD</sequence>
<dbReference type="Gene3D" id="2.60.40.3820">
    <property type="match status" value="1"/>
</dbReference>
<feature type="compositionally biased region" description="Polar residues" evidence="1">
    <location>
        <begin position="1"/>
        <end position="13"/>
    </location>
</feature>
<feature type="domain" description="Up-regulated in Daf-2" evidence="2">
    <location>
        <begin position="45"/>
        <end position="118"/>
    </location>
</feature>
<gene>
    <name evidence="3" type="ORF">D7V93_07310</name>
</gene>
<proteinExistence type="predicted"/>
<evidence type="ECO:0000256" key="1">
    <source>
        <dbReference type="SAM" id="MobiDB-lite"/>
    </source>
</evidence>
<dbReference type="InterPro" id="IPR041157">
    <property type="entry name" value="PUD1/2"/>
</dbReference>
<organism evidence="3 4">
    <name type="scientific">Corallococcus llansteffanensis</name>
    <dbReference type="NCBI Taxonomy" id="2316731"/>
    <lineage>
        <taxon>Bacteria</taxon>
        <taxon>Pseudomonadati</taxon>
        <taxon>Myxococcota</taxon>
        <taxon>Myxococcia</taxon>
        <taxon>Myxococcales</taxon>
        <taxon>Cystobacterineae</taxon>
        <taxon>Myxococcaceae</taxon>
        <taxon>Corallococcus</taxon>
    </lineage>
</organism>
<reference evidence="4" key="1">
    <citation type="submission" date="2018-09" db="EMBL/GenBank/DDBJ databases">
        <authorList>
            <person name="Livingstone P.G."/>
            <person name="Whitworth D.E."/>
        </authorList>
    </citation>
    <scope>NUCLEOTIDE SEQUENCE [LARGE SCALE GENOMIC DNA]</scope>
    <source>
        <strain evidence="4">CA051B</strain>
    </source>
</reference>
<dbReference type="EMBL" id="RAWB01000050">
    <property type="protein sequence ID" value="RKH64480.1"/>
    <property type="molecule type" value="Genomic_DNA"/>
</dbReference>